<gene>
    <name evidence="2" type="ORF">TGDOM2_275650</name>
</gene>
<evidence type="ECO:0000313" key="3">
    <source>
        <dbReference type="Proteomes" id="UP000028837"/>
    </source>
</evidence>
<dbReference type="Proteomes" id="UP000028837">
    <property type="component" value="Unassembled WGS sequence"/>
</dbReference>
<organism evidence="2 3">
    <name type="scientific">Toxoplasma gondii GAB2-2007-GAL-DOM2</name>
    <dbReference type="NCBI Taxonomy" id="1130820"/>
    <lineage>
        <taxon>Eukaryota</taxon>
        <taxon>Sar</taxon>
        <taxon>Alveolata</taxon>
        <taxon>Apicomplexa</taxon>
        <taxon>Conoidasida</taxon>
        <taxon>Coccidia</taxon>
        <taxon>Eucoccidiorida</taxon>
        <taxon>Eimeriorina</taxon>
        <taxon>Sarcocystidae</taxon>
        <taxon>Toxoplasma</taxon>
    </lineage>
</organism>
<name>A0A086JCW6_TOXGO</name>
<feature type="region of interest" description="Disordered" evidence="1">
    <location>
        <begin position="1"/>
        <end position="28"/>
    </location>
</feature>
<accession>A0A086JCW6</accession>
<reference evidence="2 3" key="1">
    <citation type="submission" date="2014-02" db="EMBL/GenBank/DDBJ databases">
        <authorList>
            <person name="Sibley D."/>
            <person name="Venepally P."/>
            <person name="Karamycheva S."/>
            <person name="Hadjithomas M."/>
            <person name="Khan A."/>
            <person name="Brunk B."/>
            <person name="Roos D."/>
            <person name="Caler E."/>
            <person name="Lorenzi H."/>
        </authorList>
    </citation>
    <scope>NUCLEOTIDE SEQUENCE [LARGE SCALE GENOMIC DNA]</scope>
    <source>
        <strain evidence="2 3">GAB2-2007-GAL-DOM2</strain>
    </source>
</reference>
<proteinExistence type="predicted"/>
<dbReference type="VEuPathDB" id="ToxoDB:TGDOM2_275650"/>
<sequence>MNPARDSICEPTSVKMVSEAPGVPSSPSTEVRTAALKAWRAWRKDNKGPLEEVLQNPAGYSLYKAMKSSAGGPVPNTFQQWLQQNEHAKRWLAWRQGCPGQLREVLADPEGWRLFSTMKREKGQPVPDTYEEWRDLPEHKIVVSRRTWSAWRRAHPGPLAATLADPEGWALYRQIKVSDGKDVPERYEDWVSHPTVRKQAAMEAWTQWRHEHPGQLAKVLADPQGWTLYKAMVECGDKRIEATYEEWMAKRDASPTSWAVWRKSHRGPLNEVLKDPAGWAAFTAYNTKKGVSLPATYEEWVQLPEQQKGAASFKWSSWRKTHKGPLAEVLADPEGWALYVNMLEKGSHARIHSSYAEWLEAYRAAKSPGSSAAQWRQWRKAHEGPLEQVLADPEGWKLYAAHMQRGGRRAFPGDFDTWLRIHQAEAKWIEWRRVHSGPLNKELADPEGWELFRLRSAARGNTTVPATYAEWMKLPEQQVFVAVDAWAAWRQTHPGPLKDVLQADGATGWVLYRAMLRAADLDLPDDLATWLQDSGKHIKLAWQAWRDKHKGPLRRVLADHLGWVLFKNMVESSGASIEQTFEEWAQSKAPSGNEWINWRRAHKGPLHEVLQDPEGWKLYRENLVRKNVVDVPQSFEDFLQQPDQQKAAATSKWSSWRRVHRGPLVTVLADKEGWQLYVNMMEKLGHKICSSFEEWSSSAQMHKGRAAREWRAWRRVHKGPLTTVLADPDGWDLYKAWTAGASNRMTHNSYEEWCIQKEKGREWRDWRTKHPGQLRTVLADPEGWELFRKYNEARNRSVPARFAEWLEQQQQQNPVEKEEWLAWRQNHAGKLSDVLADPEGWKLYRKMKETAREPVAASYVEWLQASRNVAVNGVAQA</sequence>
<dbReference type="OrthoDB" id="328152at2759"/>
<comment type="caution">
    <text evidence="2">The sequence shown here is derived from an EMBL/GenBank/DDBJ whole genome shotgun (WGS) entry which is preliminary data.</text>
</comment>
<dbReference type="AlphaFoldDB" id="A0A086JCW6"/>
<protein>
    <submittedName>
        <fullName evidence="2">Uncharacterized protein</fullName>
    </submittedName>
</protein>
<evidence type="ECO:0000256" key="1">
    <source>
        <dbReference type="SAM" id="MobiDB-lite"/>
    </source>
</evidence>
<dbReference type="EMBL" id="AHZU02001678">
    <property type="protein sequence ID" value="KFG29984.1"/>
    <property type="molecule type" value="Genomic_DNA"/>
</dbReference>
<evidence type="ECO:0000313" key="2">
    <source>
        <dbReference type="EMBL" id="KFG29984.1"/>
    </source>
</evidence>